<reference evidence="1" key="2">
    <citation type="submission" date="2021-04" db="EMBL/GenBank/DDBJ databases">
        <authorList>
            <person name="Gilroy R."/>
        </authorList>
    </citation>
    <scope>NUCLEOTIDE SEQUENCE</scope>
    <source>
        <strain evidence="1">USASDec5-558</strain>
    </source>
</reference>
<evidence type="ECO:0000313" key="1">
    <source>
        <dbReference type="EMBL" id="HIX57951.1"/>
    </source>
</evidence>
<dbReference type="Proteomes" id="UP000886829">
    <property type="component" value="Unassembled WGS sequence"/>
</dbReference>
<organism evidence="1 2">
    <name type="scientific">Candidatus Anaerobiospirillum pullistercoris</name>
    <dbReference type="NCBI Taxonomy" id="2838452"/>
    <lineage>
        <taxon>Bacteria</taxon>
        <taxon>Pseudomonadati</taxon>
        <taxon>Pseudomonadota</taxon>
        <taxon>Gammaproteobacteria</taxon>
        <taxon>Aeromonadales</taxon>
        <taxon>Succinivibrionaceae</taxon>
        <taxon>Anaerobiospirillum</taxon>
    </lineage>
</organism>
<dbReference type="AlphaFoldDB" id="A0A9D1WEX8"/>
<dbReference type="EMBL" id="DXEV01000217">
    <property type="protein sequence ID" value="HIX57951.1"/>
    <property type="molecule type" value="Genomic_DNA"/>
</dbReference>
<reference evidence="1" key="1">
    <citation type="journal article" date="2021" name="PeerJ">
        <title>Extensive microbial diversity within the chicken gut microbiome revealed by metagenomics and culture.</title>
        <authorList>
            <person name="Gilroy R."/>
            <person name="Ravi A."/>
            <person name="Getino M."/>
            <person name="Pursley I."/>
            <person name="Horton D.L."/>
            <person name="Alikhan N.F."/>
            <person name="Baker D."/>
            <person name="Gharbi K."/>
            <person name="Hall N."/>
            <person name="Watson M."/>
            <person name="Adriaenssens E.M."/>
            <person name="Foster-Nyarko E."/>
            <person name="Jarju S."/>
            <person name="Secka A."/>
            <person name="Antonio M."/>
            <person name="Oren A."/>
            <person name="Chaudhuri R.R."/>
            <person name="La Ragione R."/>
            <person name="Hildebrand F."/>
            <person name="Pallen M.J."/>
        </authorList>
    </citation>
    <scope>NUCLEOTIDE SEQUENCE</scope>
    <source>
        <strain evidence="1">USASDec5-558</strain>
    </source>
</reference>
<evidence type="ECO:0000313" key="2">
    <source>
        <dbReference type="Proteomes" id="UP000886829"/>
    </source>
</evidence>
<protein>
    <submittedName>
        <fullName evidence="1">Uncharacterized protein</fullName>
    </submittedName>
</protein>
<name>A0A9D1WEX8_9GAMM</name>
<comment type="caution">
    <text evidence="1">The sequence shown here is derived from an EMBL/GenBank/DDBJ whole genome shotgun (WGS) entry which is preliminary data.</text>
</comment>
<gene>
    <name evidence="1" type="ORF">H9850_10855</name>
</gene>
<sequence>MLKIDQIREIRELKLNENLSNSKIAEIVGLSRSSVAKALVCSVQLEDMHPHRKSPYNRSPGKLFLPYVKELLAQIQSEGQSISAAAIYRSLEEHNPPFLGYPPVSKRTIERIVRLATIDLFIKSRHE</sequence>
<proteinExistence type="predicted"/>
<accession>A0A9D1WEX8</accession>